<feature type="compositionally biased region" description="Polar residues" evidence="3">
    <location>
        <begin position="1"/>
        <end position="10"/>
    </location>
</feature>
<feature type="compositionally biased region" description="Basic residues" evidence="3">
    <location>
        <begin position="23"/>
        <end position="35"/>
    </location>
</feature>
<feature type="compositionally biased region" description="Low complexity" evidence="3">
    <location>
        <begin position="53"/>
        <end position="69"/>
    </location>
</feature>
<evidence type="ECO:0000313" key="4">
    <source>
        <dbReference type="EMBL" id="GHP09497.1"/>
    </source>
</evidence>
<gene>
    <name evidence="4" type="ORF">PPROV_000823200</name>
</gene>
<evidence type="ECO:0000313" key="5">
    <source>
        <dbReference type="Proteomes" id="UP000660262"/>
    </source>
</evidence>
<comment type="caution">
    <text evidence="4">The sequence shown here is derived from an EMBL/GenBank/DDBJ whole genome shotgun (WGS) entry which is preliminary data.</text>
</comment>
<dbReference type="AlphaFoldDB" id="A0A830HX20"/>
<feature type="region of interest" description="Disordered" evidence="3">
    <location>
        <begin position="1"/>
        <end position="69"/>
    </location>
</feature>
<feature type="coiled-coil region" evidence="2">
    <location>
        <begin position="160"/>
        <end position="222"/>
    </location>
</feature>
<dbReference type="OrthoDB" id="434485at2759"/>
<dbReference type="PANTHER" id="PTHR31088">
    <property type="entry name" value="MEMBRANE-ASSOCIATED PROTEIN VIPP1, CHLOROPLASTIC"/>
    <property type="match status" value="1"/>
</dbReference>
<keyword evidence="2" id="KW-0175">Coiled coil</keyword>
<evidence type="ECO:0000256" key="1">
    <source>
        <dbReference type="ARBA" id="ARBA00043985"/>
    </source>
</evidence>
<dbReference type="Pfam" id="PF04012">
    <property type="entry name" value="PspA_IM30"/>
    <property type="match status" value="1"/>
</dbReference>
<dbReference type="Proteomes" id="UP000660262">
    <property type="component" value="Unassembled WGS sequence"/>
</dbReference>
<sequence>MMLAHNSMSRSHLPRSAPQAHHACSHRSLPNRRQKLVVSSARADVSFRRSRYAHSSSSSSSRGSSRGGALASSMNIFGRVTRIVKSYTNSILNSAEDPEKMLEQTVIEMQEDLVKMRQATAQVMASKKQMEAKYTAARTQSDDWYKRAQLAVSKGDDELAKEALTRHKNFKEQADALENQVVQQSEAVEKLLSNTRTLEQKVTEAKAKKDTLKARVQAAKTAEKTQGLLNNTIDGSNALAAFERMEEKVLETEARAEAVGQLTSGDAVAQKFAALEGASDVDLELAKLKGEVGGPKGSLPEGRPVKDAIDDELEALRKKTRES</sequence>
<dbReference type="PANTHER" id="PTHR31088:SF6">
    <property type="entry name" value="PHAGE SHOCK PROTEIN A"/>
    <property type="match status" value="1"/>
</dbReference>
<feature type="region of interest" description="Disordered" evidence="3">
    <location>
        <begin position="290"/>
        <end position="310"/>
    </location>
</feature>
<reference evidence="4" key="1">
    <citation type="submission" date="2020-10" db="EMBL/GenBank/DDBJ databases">
        <title>Unveiling of a novel bifunctional photoreceptor, Dualchrome1, isolated from a cosmopolitan green alga.</title>
        <authorList>
            <person name="Suzuki S."/>
            <person name="Kawachi M."/>
        </authorList>
    </citation>
    <scope>NUCLEOTIDE SEQUENCE</scope>
    <source>
        <strain evidence="4">NIES 2893</strain>
    </source>
</reference>
<accession>A0A830HX20</accession>
<name>A0A830HX20_9CHLO</name>
<keyword evidence="5" id="KW-1185">Reference proteome</keyword>
<dbReference type="InterPro" id="IPR007157">
    <property type="entry name" value="PspA_VIPP1"/>
</dbReference>
<dbReference type="EMBL" id="BNJQ01000025">
    <property type="protein sequence ID" value="GHP09497.1"/>
    <property type="molecule type" value="Genomic_DNA"/>
</dbReference>
<comment type="similarity">
    <text evidence="1">Belongs to the PspA/Vipp/IM30 family.</text>
</comment>
<evidence type="ECO:0008006" key="6">
    <source>
        <dbReference type="Google" id="ProtNLM"/>
    </source>
</evidence>
<organism evidence="4 5">
    <name type="scientific">Pycnococcus provasolii</name>
    <dbReference type="NCBI Taxonomy" id="41880"/>
    <lineage>
        <taxon>Eukaryota</taxon>
        <taxon>Viridiplantae</taxon>
        <taxon>Chlorophyta</taxon>
        <taxon>Pseudoscourfieldiophyceae</taxon>
        <taxon>Pseudoscourfieldiales</taxon>
        <taxon>Pycnococcaceae</taxon>
        <taxon>Pycnococcus</taxon>
    </lineage>
</organism>
<proteinExistence type="inferred from homology"/>
<evidence type="ECO:0000256" key="2">
    <source>
        <dbReference type="SAM" id="Coils"/>
    </source>
</evidence>
<evidence type="ECO:0000256" key="3">
    <source>
        <dbReference type="SAM" id="MobiDB-lite"/>
    </source>
</evidence>
<protein>
    <recommendedName>
        <fullName evidence="6">PspA/IM30 family protein</fullName>
    </recommendedName>
</protein>